<dbReference type="EMBL" id="QKWP01000162">
    <property type="protein sequence ID" value="RIB25787.1"/>
    <property type="molecule type" value="Genomic_DNA"/>
</dbReference>
<dbReference type="OrthoDB" id="10292582at2759"/>
<evidence type="ECO:0000313" key="1">
    <source>
        <dbReference type="EMBL" id="RIB25787.1"/>
    </source>
</evidence>
<protein>
    <submittedName>
        <fullName evidence="1">Uncharacterized protein</fullName>
    </submittedName>
</protein>
<gene>
    <name evidence="1" type="ORF">C2G38_2165135</name>
</gene>
<dbReference type="AlphaFoldDB" id="A0A397VWT6"/>
<evidence type="ECO:0000313" key="2">
    <source>
        <dbReference type="Proteomes" id="UP000266673"/>
    </source>
</evidence>
<dbReference type="Proteomes" id="UP000266673">
    <property type="component" value="Unassembled WGS sequence"/>
</dbReference>
<name>A0A397VWT6_9GLOM</name>
<sequence>MSNLVIFKKDSFKEFLTKISHLDTDVPNDLQFSVFIFKSHPTAGGYNFTCGFLNYKTVFDEHNYVYDFSSDINLGSDLELEYMINGIITVVPRSKKYLSENIAPDFGAEFRDAYENKFSIEPNIFQSSLKFKEGVVYIKWEEVVKDDKIFIKFKSLHIPPDILKLLLYITMKI</sequence>
<proteinExistence type="predicted"/>
<keyword evidence="2" id="KW-1185">Reference proteome</keyword>
<accession>A0A397VWT6</accession>
<reference evidence="1 2" key="1">
    <citation type="submission" date="2018-06" db="EMBL/GenBank/DDBJ databases">
        <title>Comparative genomics reveals the genomic features of Rhizophagus irregularis, R. cerebriforme, R. diaphanum and Gigaspora rosea, and their symbiotic lifestyle signature.</title>
        <authorList>
            <person name="Morin E."/>
            <person name="San Clemente H."/>
            <person name="Chen E.C.H."/>
            <person name="De La Providencia I."/>
            <person name="Hainaut M."/>
            <person name="Kuo A."/>
            <person name="Kohler A."/>
            <person name="Murat C."/>
            <person name="Tang N."/>
            <person name="Roy S."/>
            <person name="Loubradou J."/>
            <person name="Henrissat B."/>
            <person name="Grigoriev I.V."/>
            <person name="Corradi N."/>
            <person name="Roux C."/>
            <person name="Martin F.M."/>
        </authorList>
    </citation>
    <scope>NUCLEOTIDE SEQUENCE [LARGE SCALE GENOMIC DNA]</scope>
    <source>
        <strain evidence="1 2">DAOM 194757</strain>
    </source>
</reference>
<organism evidence="1 2">
    <name type="scientific">Gigaspora rosea</name>
    <dbReference type="NCBI Taxonomy" id="44941"/>
    <lineage>
        <taxon>Eukaryota</taxon>
        <taxon>Fungi</taxon>
        <taxon>Fungi incertae sedis</taxon>
        <taxon>Mucoromycota</taxon>
        <taxon>Glomeromycotina</taxon>
        <taxon>Glomeromycetes</taxon>
        <taxon>Diversisporales</taxon>
        <taxon>Gigasporaceae</taxon>
        <taxon>Gigaspora</taxon>
    </lineage>
</organism>
<comment type="caution">
    <text evidence="1">The sequence shown here is derived from an EMBL/GenBank/DDBJ whole genome shotgun (WGS) entry which is preliminary data.</text>
</comment>